<dbReference type="AlphaFoldDB" id="A0A915PZN4"/>
<dbReference type="InterPro" id="IPR036552">
    <property type="entry name" value="CBF_bsu_sf"/>
</dbReference>
<evidence type="ECO:0000256" key="2">
    <source>
        <dbReference type="ARBA" id="ARBA00023242"/>
    </source>
</evidence>
<dbReference type="SUPFAM" id="SSF50723">
    <property type="entry name" value="Core binding factor beta, CBF"/>
    <property type="match status" value="1"/>
</dbReference>
<dbReference type="GO" id="GO:0016513">
    <property type="term" value="C:core-binding factor complex"/>
    <property type="evidence" value="ECO:0007669"/>
    <property type="project" value="TreeGrafter"/>
</dbReference>
<sequence length="203" mass="22800">MTRHAYQLRKEEEAEEEAESTDATMGGAGISPAIVAAARYAVMVAAAVQQQMRCCMPAVVDNQLQKFETDPEIRQLIGPAQIAFAGLPHAPVVERRNALLQSCTDRQQPRLPITFTQFGYNSDFPLSSCTVGQEEITFESRFILNGVCVILRGILNREMMTGSSTLQFDEERAAEEELRRQQAMQQYGERIQAIRQRFNLPQS</sequence>
<comment type="similarity">
    <text evidence="3">Belongs to the CBF-beta family.</text>
</comment>
<comment type="subcellular location">
    <subcellularLocation>
        <location evidence="1">Nucleus</location>
    </subcellularLocation>
</comment>
<evidence type="ECO:0000313" key="5">
    <source>
        <dbReference type="Proteomes" id="UP000887581"/>
    </source>
</evidence>
<feature type="region of interest" description="Disordered" evidence="4">
    <location>
        <begin position="1"/>
        <end position="26"/>
    </location>
</feature>
<dbReference type="WBParaSite" id="sdigi.contig398.g8030.t1">
    <property type="protein sequence ID" value="sdigi.contig398.g8030.t1"/>
    <property type="gene ID" value="sdigi.contig398.g8030"/>
</dbReference>
<evidence type="ECO:0000256" key="4">
    <source>
        <dbReference type="SAM" id="MobiDB-lite"/>
    </source>
</evidence>
<dbReference type="Proteomes" id="UP000887581">
    <property type="component" value="Unplaced"/>
</dbReference>
<dbReference type="PANTHER" id="PTHR10276:SF3">
    <property type="entry name" value="CORE-BINDING FACTOR SUBUNIT BETA"/>
    <property type="match status" value="1"/>
</dbReference>
<dbReference type="Pfam" id="PF02312">
    <property type="entry name" value="CBF_beta"/>
    <property type="match status" value="1"/>
</dbReference>
<proteinExistence type="inferred from homology"/>
<dbReference type="Gene3D" id="2.40.250.10">
    <property type="entry name" value="Core binding factor, beta subunit"/>
    <property type="match status" value="1"/>
</dbReference>
<dbReference type="GO" id="GO:0003713">
    <property type="term" value="F:transcription coactivator activity"/>
    <property type="evidence" value="ECO:0007669"/>
    <property type="project" value="InterPro"/>
</dbReference>
<name>A0A915PZN4_9BILA</name>
<evidence type="ECO:0000256" key="1">
    <source>
        <dbReference type="ARBA" id="ARBA00004123"/>
    </source>
</evidence>
<dbReference type="GO" id="GO:0043565">
    <property type="term" value="F:sequence-specific DNA binding"/>
    <property type="evidence" value="ECO:0007669"/>
    <property type="project" value="TreeGrafter"/>
</dbReference>
<dbReference type="InterPro" id="IPR003417">
    <property type="entry name" value="CBF_beta"/>
</dbReference>
<keyword evidence="5" id="KW-1185">Reference proteome</keyword>
<dbReference type="PANTHER" id="PTHR10276">
    <property type="entry name" value="CORE-BINDING FACTOR, BETA SUBUNIT"/>
    <property type="match status" value="1"/>
</dbReference>
<evidence type="ECO:0000313" key="6">
    <source>
        <dbReference type="WBParaSite" id="sdigi.contig398.g8030.t1"/>
    </source>
</evidence>
<reference evidence="6" key="1">
    <citation type="submission" date="2022-11" db="UniProtKB">
        <authorList>
            <consortium name="WormBaseParasite"/>
        </authorList>
    </citation>
    <scope>IDENTIFICATION</scope>
</reference>
<protein>
    <submittedName>
        <fullName evidence="6">Uncharacterized protein</fullName>
    </submittedName>
</protein>
<accession>A0A915PZN4</accession>
<organism evidence="5 6">
    <name type="scientific">Setaria digitata</name>
    <dbReference type="NCBI Taxonomy" id="48799"/>
    <lineage>
        <taxon>Eukaryota</taxon>
        <taxon>Metazoa</taxon>
        <taxon>Ecdysozoa</taxon>
        <taxon>Nematoda</taxon>
        <taxon>Chromadorea</taxon>
        <taxon>Rhabditida</taxon>
        <taxon>Spirurina</taxon>
        <taxon>Spiruromorpha</taxon>
        <taxon>Filarioidea</taxon>
        <taxon>Setariidae</taxon>
        <taxon>Setaria</taxon>
    </lineage>
</organism>
<evidence type="ECO:0000256" key="3">
    <source>
        <dbReference type="ARBA" id="ARBA00025734"/>
    </source>
</evidence>
<keyword evidence="2" id="KW-0539">Nucleus</keyword>
<dbReference type="GO" id="GO:0006357">
    <property type="term" value="P:regulation of transcription by RNA polymerase II"/>
    <property type="evidence" value="ECO:0007669"/>
    <property type="project" value="TreeGrafter"/>
</dbReference>